<keyword evidence="4" id="KW-0648">Protein biosynthesis</keyword>
<keyword evidence="3" id="KW-0663">Pyridoxal phosphate</keyword>
<name>X1DPH9_9ZZZZ</name>
<protein>
    <submittedName>
        <fullName evidence="5">Uncharacterized protein</fullName>
    </submittedName>
</protein>
<comment type="cofactor">
    <cofactor evidence="1">
        <name>pyridoxal 5'-phosphate</name>
        <dbReference type="ChEBI" id="CHEBI:597326"/>
    </cofactor>
</comment>
<evidence type="ECO:0000256" key="3">
    <source>
        <dbReference type="ARBA" id="ARBA00022898"/>
    </source>
</evidence>
<dbReference type="GO" id="GO:0006412">
    <property type="term" value="P:translation"/>
    <property type="evidence" value="ECO:0007669"/>
    <property type="project" value="UniProtKB-KW"/>
</dbReference>
<evidence type="ECO:0000256" key="4">
    <source>
        <dbReference type="ARBA" id="ARBA00022917"/>
    </source>
</evidence>
<evidence type="ECO:0000313" key="5">
    <source>
        <dbReference type="EMBL" id="GAH22856.1"/>
    </source>
</evidence>
<dbReference type="AlphaFoldDB" id="X1DPH9"/>
<dbReference type="Gene3D" id="3.40.640.10">
    <property type="entry name" value="Type I PLP-dependent aspartate aminotransferase-like (Major domain)"/>
    <property type="match status" value="1"/>
</dbReference>
<dbReference type="Pfam" id="PF05889">
    <property type="entry name" value="SepSecS"/>
    <property type="match status" value="1"/>
</dbReference>
<reference evidence="5" key="1">
    <citation type="journal article" date="2014" name="Front. Microbiol.">
        <title>High frequency of phylogenetically diverse reductive dehalogenase-homologous genes in deep subseafloor sedimentary metagenomes.</title>
        <authorList>
            <person name="Kawai M."/>
            <person name="Futagami T."/>
            <person name="Toyoda A."/>
            <person name="Takaki Y."/>
            <person name="Nishi S."/>
            <person name="Hori S."/>
            <person name="Arai W."/>
            <person name="Tsubouchi T."/>
            <person name="Morono Y."/>
            <person name="Uchiyama I."/>
            <person name="Ito T."/>
            <person name="Fujiyama A."/>
            <person name="Inagaki F."/>
            <person name="Takami H."/>
        </authorList>
    </citation>
    <scope>NUCLEOTIDE SEQUENCE</scope>
    <source>
        <strain evidence="5">Expedition CK06-06</strain>
    </source>
</reference>
<evidence type="ECO:0000256" key="2">
    <source>
        <dbReference type="ARBA" id="ARBA00022679"/>
    </source>
</evidence>
<feature type="non-terminal residue" evidence="5">
    <location>
        <position position="32"/>
    </location>
</feature>
<feature type="non-terminal residue" evidence="5">
    <location>
        <position position="1"/>
    </location>
</feature>
<accession>X1DPH9</accession>
<dbReference type="GO" id="GO:0016740">
    <property type="term" value="F:transferase activity"/>
    <property type="evidence" value="ECO:0007669"/>
    <property type="project" value="UniProtKB-KW"/>
</dbReference>
<dbReference type="InterPro" id="IPR015421">
    <property type="entry name" value="PyrdxlP-dep_Trfase_major"/>
</dbReference>
<evidence type="ECO:0000256" key="1">
    <source>
        <dbReference type="ARBA" id="ARBA00001933"/>
    </source>
</evidence>
<organism evidence="5">
    <name type="scientific">marine sediment metagenome</name>
    <dbReference type="NCBI Taxonomy" id="412755"/>
    <lineage>
        <taxon>unclassified sequences</taxon>
        <taxon>metagenomes</taxon>
        <taxon>ecological metagenomes</taxon>
    </lineage>
</organism>
<keyword evidence="2" id="KW-0808">Transferase</keyword>
<proteinExistence type="predicted"/>
<gene>
    <name evidence="5" type="ORF">S01H4_67416</name>
</gene>
<comment type="caution">
    <text evidence="5">The sequence shown here is derived from an EMBL/GenBank/DDBJ whole genome shotgun (WGS) entry which is preliminary data.</text>
</comment>
<dbReference type="EMBL" id="BART01042402">
    <property type="protein sequence ID" value="GAH22856.1"/>
    <property type="molecule type" value="Genomic_DNA"/>
</dbReference>
<dbReference type="InterPro" id="IPR008829">
    <property type="entry name" value="SepSecS/SepCysS"/>
</dbReference>
<sequence length="32" mass="3322">IITKISQAYAGRASATPVVNFLISMLSLGIEG</sequence>